<sequence length="285" mass="32682">MASMENTDPSKTTLVVDDKSVSWYDQEFCDVRGDVREVLVNYAHIAPENIHEHVMRTRDKAWEVAPYPCIGKFWFLVMNLHRLPCYPLVLSELKNGAKFLDLGSCMGQDVRRLVYDGAPGANIVGVDIKGALLDLGYELWRDRETLAVKFLEADIFDDSEAAPLRLYRENFDFIHLGMIFHLFTWKMQVKLMERCIMFLKPQNGSMIMGQAVGRVEGGDDALAENVAASFRHSADTFKKLMEEVQEKTGIKFEVRADIDEDWCLPPGHPSFDPMMRRLVIEVKWV</sequence>
<evidence type="ECO:0000256" key="4">
    <source>
        <dbReference type="ARBA" id="ARBA00038314"/>
    </source>
</evidence>
<keyword evidence="2" id="KW-0808">Transferase</keyword>
<proteinExistence type="inferred from homology"/>
<name>A0AAD6J5X5_DREDA</name>
<keyword evidence="3" id="KW-0949">S-adenosyl-L-methionine</keyword>
<dbReference type="GO" id="GO:0032259">
    <property type="term" value="P:methylation"/>
    <property type="evidence" value="ECO:0007669"/>
    <property type="project" value="UniProtKB-KW"/>
</dbReference>
<dbReference type="PANTHER" id="PTHR35897">
    <property type="entry name" value="METHYLTRANSFERASE AUSD"/>
    <property type="match status" value="1"/>
</dbReference>
<evidence type="ECO:0000256" key="3">
    <source>
        <dbReference type="ARBA" id="ARBA00022691"/>
    </source>
</evidence>
<organism evidence="6 7">
    <name type="scientific">Drechslerella dactyloides</name>
    <name type="common">Nematode-trapping fungus</name>
    <name type="synonym">Arthrobotrys dactyloides</name>
    <dbReference type="NCBI Taxonomy" id="74499"/>
    <lineage>
        <taxon>Eukaryota</taxon>
        <taxon>Fungi</taxon>
        <taxon>Dikarya</taxon>
        <taxon>Ascomycota</taxon>
        <taxon>Pezizomycotina</taxon>
        <taxon>Orbiliomycetes</taxon>
        <taxon>Orbiliales</taxon>
        <taxon>Orbiliaceae</taxon>
        <taxon>Drechslerella</taxon>
    </lineage>
</organism>
<keyword evidence="7" id="KW-1185">Reference proteome</keyword>
<accession>A0AAD6J5X5</accession>
<dbReference type="InterPro" id="IPR029063">
    <property type="entry name" value="SAM-dependent_MTases_sf"/>
</dbReference>
<dbReference type="PANTHER" id="PTHR35897:SF1">
    <property type="entry name" value="METHYLTRANSFERASE AUSD"/>
    <property type="match status" value="1"/>
</dbReference>
<evidence type="ECO:0000313" key="7">
    <source>
        <dbReference type="Proteomes" id="UP001221413"/>
    </source>
</evidence>
<reference evidence="6" key="1">
    <citation type="submission" date="2023-01" db="EMBL/GenBank/DDBJ databases">
        <title>The chitinases involved in constricting ring structure development in the nematode-trapping fungus Drechslerella dactyloides.</title>
        <authorList>
            <person name="Wang R."/>
            <person name="Zhang L."/>
            <person name="Tang P."/>
            <person name="Li S."/>
            <person name="Liang L."/>
        </authorList>
    </citation>
    <scope>NUCLEOTIDE SEQUENCE</scope>
    <source>
        <strain evidence="6">YMF1.00031</strain>
    </source>
</reference>
<dbReference type="Pfam" id="PF13649">
    <property type="entry name" value="Methyltransf_25"/>
    <property type="match status" value="1"/>
</dbReference>
<dbReference type="GO" id="GO:0008168">
    <property type="term" value="F:methyltransferase activity"/>
    <property type="evidence" value="ECO:0007669"/>
    <property type="project" value="UniProtKB-KW"/>
</dbReference>
<comment type="pathway">
    <text evidence="1">Secondary metabolite biosynthesis.</text>
</comment>
<dbReference type="Gene3D" id="3.40.50.150">
    <property type="entry name" value="Vaccinia Virus protein VP39"/>
    <property type="match status" value="1"/>
</dbReference>
<gene>
    <name evidence="6" type="ORF">Dda_0002</name>
</gene>
<dbReference type="SUPFAM" id="SSF53335">
    <property type="entry name" value="S-adenosyl-L-methionine-dependent methyltransferases"/>
    <property type="match status" value="1"/>
</dbReference>
<evidence type="ECO:0000313" key="6">
    <source>
        <dbReference type="EMBL" id="KAJ6263865.1"/>
    </source>
</evidence>
<evidence type="ECO:0000256" key="1">
    <source>
        <dbReference type="ARBA" id="ARBA00005179"/>
    </source>
</evidence>
<dbReference type="EMBL" id="JAQGDS010000001">
    <property type="protein sequence ID" value="KAJ6263865.1"/>
    <property type="molecule type" value="Genomic_DNA"/>
</dbReference>
<feature type="domain" description="Methyltransferase" evidence="5">
    <location>
        <begin position="100"/>
        <end position="201"/>
    </location>
</feature>
<dbReference type="AlphaFoldDB" id="A0AAD6J5X5"/>
<comment type="caution">
    <text evidence="6">The sequence shown here is derived from an EMBL/GenBank/DDBJ whole genome shotgun (WGS) entry which is preliminary data.</text>
</comment>
<dbReference type="InterPro" id="IPR041698">
    <property type="entry name" value="Methyltransf_25"/>
</dbReference>
<dbReference type="Proteomes" id="UP001221413">
    <property type="component" value="Unassembled WGS sequence"/>
</dbReference>
<evidence type="ECO:0000259" key="5">
    <source>
        <dbReference type="Pfam" id="PF13649"/>
    </source>
</evidence>
<keyword evidence="6" id="KW-0489">Methyltransferase</keyword>
<dbReference type="InterPro" id="IPR051654">
    <property type="entry name" value="Meroterpenoid_MTases"/>
</dbReference>
<evidence type="ECO:0000256" key="2">
    <source>
        <dbReference type="ARBA" id="ARBA00022679"/>
    </source>
</evidence>
<dbReference type="CDD" id="cd02440">
    <property type="entry name" value="AdoMet_MTases"/>
    <property type="match status" value="1"/>
</dbReference>
<protein>
    <submittedName>
        <fullName evidence="6">Methyltransferase adrK</fullName>
    </submittedName>
</protein>
<comment type="similarity">
    <text evidence="4">Belongs to the class I-like SAM-binding methyltransferase superfamily.</text>
</comment>